<dbReference type="Proteomes" id="UP000178065">
    <property type="component" value="Unassembled WGS sequence"/>
</dbReference>
<organism evidence="2 3">
    <name type="scientific">Candidatus Wildermuthbacteria bacterium RIFCSPHIGHO2_01_FULL_49_22b</name>
    <dbReference type="NCBI Taxonomy" id="1802448"/>
    <lineage>
        <taxon>Bacteria</taxon>
        <taxon>Candidatus Wildermuthiibacteriota</taxon>
    </lineage>
</organism>
<protein>
    <recommendedName>
        <fullName evidence="1">DDH domain-containing protein</fullName>
    </recommendedName>
</protein>
<proteinExistence type="predicted"/>
<dbReference type="SUPFAM" id="SSF64182">
    <property type="entry name" value="DHH phosphoesterases"/>
    <property type="match status" value="1"/>
</dbReference>
<dbReference type="Pfam" id="PF01368">
    <property type="entry name" value="DHH"/>
    <property type="match status" value="1"/>
</dbReference>
<dbReference type="Gene3D" id="3.90.1640.30">
    <property type="match status" value="1"/>
</dbReference>
<dbReference type="Gene3D" id="3.10.310.30">
    <property type="match status" value="1"/>
</dbReference>
<accession>A0A1G2QXS1</accession>
<dbReference type="EMBL" id="MHTT01000017">
    <property type="protein sequence ID" value="OHA65148.1"/>
    <property type="molecule type" value="Genomic_DNA"/>
</dbReference>
<sequence>MIKNLDKAAKRLIKAAEQGERIILYGDADLDGVCSAIIMQETLKTLGGSVQKVYFPDREKDGYGITKKALRELKRFSPALLCVMDLGISNFKEIEKAKKDGFDVLLVDHHVVLNKLPKADIIVDPKQKGDKHPFKELAACGLTFRLAEEMLGKDISTALRKSLVELAAIGTTADMMPKEADNKDIVQEGLETLENSWRPGICAFFKLQELERFPNIESKLQKLISILNVRDVEEGCPASFRILTCDSEREATAIAERLLEIHKLRKQQTQKLLDKVRSSVAEQADCPIVFEGGEDFDYILLGTVSSVISQEQGKSAFVYRKMKGESVGSVRAPSGQDTVKAMKHCAQYAITYGGHPQASGFRIKNANLAKFKKCLIKYFKENCPA</sequence>
<reference evidence="2 3" key="1">
    <citation type="journal article" date="2016" name="Nat. Commun.">
        <title>Thousands of microbial genomes shed light on interconnected biogeochemical processes in an aquifer system.</title>
        <authorList>
            <person name="Anantharaman K."/>
            <person name="Brown C.T."/>
            <person name="Hug L.A."/>
            <person name="Sharon I."/>
            <person name="Castelle C.J."/>
            <person name="Probst A.J."/>
            <person name="Thomas B.C."/>
            <person name="Singh A."/>
            <person name="Wilkins M.J."/>
            <person name="Karaoz U."/>
            <person name="Brodie E.L."/>
            <person name="Williams K.H."/>
            <person name="Hubbard S.S."/>
            <person name="Banfield J.F."/>
        </authorList>
    </citation>
    <scope>NUCLEOTIDE SEQUENCE [LARGE SCALE GENOMIC DNA]</scope>
</reference>
<evidence type="ECO:0000259" key="1">
    <source>
        <dbReference type="Pfam" id="PF01368"/>
    </source>
</evidence>
<evidence type="ECO:0000313" key="2">
    <source>
        <dbReference type="EMBL" id="OHA65148.1"/>
    </source>
</evidence>
<dbReference type="InterPro" id="IPR001667">
    <property type="entry name" value="DDH_dom"/>
</dbReference>
<dbReference type="PANTHER" id="PTHR30255:SF2">
    <property type="entry name" value="SINGLE-STRANDED-DNA-SPECIFIC EXONUCLEASE RECJ"/>
    <property type="match status" value="1"/>
</dbReference>
<name>A0A1G2QXS1_9BACT</name>
<dbReference type="GO" id="GO:0004527">
    <property type="term" value="F:exonuclease activity"/>
    <property type="evidence" value="ECO:0007669"/>
    <property type="project" value="UniProtKB-KW"/>
</dbReference>
<evidence type="ECO:0000313" key="3">
    <source>
        <dbReference type="Proteomes" id="UP000178065"/>
    </source>
</evidence>
<dbReference type="STRING" id="1802448.A2672_03095"/>
<comment type="caution">
    <text evidence="2">The sequence shown here is derived from an EMBL/GenBank/DDBJ whole genome shotgun (WGS) entry which is preliminary data.</text>
</comment>
<gene>
    <name evidence="2" type="ORF">A2672_03095</name>
</gene>
<dbReference type="InterPro" id="IPR038763">
    <property type="entry name" value="DHH_sf"/>
</dbReference>
<feature type="domain" description="DDH" evidence="1">
    <location>
        <begin position="21"/>
        <end position="171"/>
    </location>
</feature>
<dbReference type="PANTHER" id="PTHR30255">
    <property type="entry name" value="SINGLE-STRANDED-DNA-SPECIFIC EXONUCLEASE RECJ"/>
    <property type="match status" value="1"/>
</dbReference>
<dbReference type="InterPro" id="IPR051673">
    <property type="entry name" value="SSDNA_exonuclease_RecJ"/>
</dbReference>
<dbReference type="AlphaFoldDB" id="A0A1G2QXS1"/>